<evidence type="ECO:0000256" key="1">
    <source>
        <dbReference type="SAM" id="Phobius"/>
    </source>
</evidence>
<keyword evidence="1" id="KW-0472">Membrane</keyword>
<organism evidence="2">
    <name type="scientific">Anguilla anguilla</name>
    <name type="common">European freshwater eel</name>
    <name type="synonym">Muraena anguilla</name>
    <dbReference type="NCBI Taxonomy" id="7936"/>
    <lineage>
        <taxon>Eukaryota</taxon>
        <taxon>Metazoa</taxon>
        <taxon>Chordata</taxon>
        <taxon>Craniata</taxon>
        <taxon>Vertebrata</taxon>
        <taxon>Euteleostomi</taxon>
        <taxon>Actinopterygii</taxon>
        <taxon>Neopterygii</taxon>
        <taxon>Teleostei</taxon>
        <taxon>Anguilliformes</taxon>
        <taxon>Anguillidae</taxon>
        <taxon>Anguilla</taxon>
    </lineage>
</organism>
<reference evidence="2" key="2">
    <citation type="journal article" date="2015" name="Fish Shellfish Immunol.">
        <title>Early steps in the European eel (Anguilla anguilla)-Vibrio vulnificus interaction in the gills: Role of the RtxA13 toxin.</title>
        <authorList>
            <person name="Callol A."/>
            <person name="Pajuelo D."/>
            <person name="Ebbesson L."/>
            <person name="Teles M."/>
            <person name="MacKenzie S."/>
            <person name="Amaro C."/>
        </authorList>
    </citation>
    <scope>NUCLEOTIDE SEQUENCE</scope>
</reference>
<keyword evidence="1" id="KW-0812">Transmembrane</keyword>
<sequence length="31" mass="3772">MMQKVTSFSLCFFLLVWVFYFYFSSVHSNLV</sequence>
<keyword evidence="1" id="KW-1133">Transmembrane helix</keyword>
<reference evidence="2" key="1">
    <citation type="submission" date="2014-11" db="EMBL/GenBank/DDBJ databases">
        <authorList>
            <person name="Amaro Gonzalez C."/>
        </authorList>
    </citation>
    <scope>NUCLEOTIDE SEQUENCE</scope>
</reference>
<feature type="transmembrane region" description="Helical" evidence="1">
    <location>
        <begin position="5"/>
        <end position="23"/>
    </location>
</feature>
<protein>
    <submittedName>
        <fullName evidence="2">Uncharacterized protein</fullName>
    </submittedName>
</protein>
<name>A0A0E9TTQ3_ANGAN</name>
<evidence type="ECO:0000313" key="2">
    <source>
        <dbReference type="EMBL" id="JAH56270.1"/>
    </source>
</evidence>
<dbReference type="EMBL" id="GBXM01052307">
    <property type="protein sequence ID" value="JAH56270.1"/>
    <property type="molecule type" value="Transcribed_RNA"/>
</dbReference>
<proteinExistence type="predicted"/>
<accession>A0A0E9TTQ3</accession>
<dbReference type="AlphaFoldDB" id="A0A0E9TTQ3"/>